<proteinExistence type="predicted"/>
<feature type="domain" description="SWIM-type" evidence="1">
    <location>
        <begin position="41"/>
        <end position="85"/>
    </location>
</feature>
<feature type="non-terminal residue" evidence="2">
    <location>
        <position position="88"/>
    </location>
</feature>
<evidence type="ECO:0000313" key="2">
    <source>
        <dbReference type="EMBL" id="KKL74583.1"/>
    </source>
</evidence>
<sequence length="88" mass="10073">MDSGKETIFKDRRMARANTVNIQFVNPTDFNVVDEEGSLKYVGTVKKPVNCTCHSFINLNTEQYEKAHPEPAKCKHIYRAEELLTVGR</sequence>
<accession>A0A0F9EKD5</accession>
<gene>
    <name evidence="2" type="ORF">LCGC14_2063480</name>
</gene>
<dbReference type="EMBL" id="LAZR01024603">
    <property type="protein sequence ID" value="KKL74583.1"/>
    <property type="molecule type" value="Genomic_DNA"/>
</dbReference>
<evidence type="ECO:0000259" key="1">
    <source>
        <dbReference type="PROSITE" id="PS50966"/>
    </source>
</evidence>
<protein>
    <recommendedName>
        <fullName evidence="1">SWIM-type domain-containing protein</fullName>
    </recommendedName>
</protein>
<dbReference type="InterPro" id="IPR007527">
    <property type="entry name" value="Znf_SWIM"/>
</dbReference>
<comment type="caution">
    <text evidence="2">The sequence shown here is derived from an EMBL/GenBank/DDBJ whole genome shotgun (WGS) entry which is preliminary data.</text>
</comment>
<organism evidence="2">
    <name type="scientific">marine sediment metagenome</name>
    <dbReference type="NCBI Taxonomy" id="412755"/>
    <lineage>
        <taxon>unclassified sequences</taxon>
        <taxon>metagenomes</taxon>
        <taxon>ecological metagenomes</taxon>
    </lineage>
</organism>
<reference evidence="2" key="1">
    <citation type="journal article" date="2015" name="Nature">
        <title>Complex archaea that bridge the gap between prokaryotes and eukaryotes.</title>
        <authorList>
            <person name="Spang A."/>
            <person name="Saw J.H."/>
            <person name="Jorgensen S.L."/>
            <person name="Zaremba-Niedzwiedzka K."/>
            <person name="Martijn J."/>
            <person name="Lind A.E."/>
            <person name="van Eijk R."/>
            <person name="Schleper C."/>
            <person name="Guy L."/>
            <person name="Ettema T.J."/>
        </authorList>
    </citation>
    <scope>NUCLEOTIDE SEQUENCE</scope>
</reference>
<dbReference type="GO" id="GO:0008270">
    <property type="term" value="F:zinc ion binding"/>
    <property type="evidence" value="ECO:0007669"/>
    <property type="project" value="InterPro"/>
</dbReference>
<dbReference type="PROSITE" id="PS50966">
    <property type="entry name" value="ZF_SWIM"/>
    <property type="match status" value="1"/>
</dbReference>
<name>A0A0F9EKD5_9ZZZZ</name>
<dbReference type="AlphaFoldDB" id="A0A0F9EKD5"/>